<keyword evidence="11" id="KW-1185">Reference proteome</keyword>
<keyword evidence="5" id="KW-0812">Transmembrane</keyword>
<protein>
    <submittedName>
        <fullName evidence="10">TolC family protein</fullName>
    </submittedName>
</protein>
<dbReference type="GO" id="GO:0015562">
    <property type="term" value="F:efflux transmembrane transporter activity"/>
    <property type="evidence" value="ECO:0007669"/>
    <property type="project" value="InterPro"/>
</dbReference>
<keyword evidence="8" id="KW-0175">Coiled coil</keyword>
<keyword evidence="3" id="KW-0813">Transport</keyword>
<sequence>MSRRKSLRTRPLALAAATVAVALLASGCAQLQPPSPKPLQASDIQAQLAQDRIAVQRDVQPLGPTLTLDEAIARALKYNLDRRARLLEQALAAEQFDASSYDMLPRLLASAGYTARDSDRISRSTKLDGTPVGTDPLLSQSRNRALYQLELSWSLLDFGLARYNTEQAGDRLLAAVERRRKATHQLVQDTRVAFWRVASAQRLHDDVQASLKLADEAMADARQAEAEKLRSPLESLRFQRQLTENMRLLEAIEQELTTARFELAALINAPVMLETKLAIDDEMPLGDPLALSAEAMEDLALSQNAELREHLYQRRIAATEARKVIARSYPNLSFNLGPRYDTDKYLVNNGWTEAGVQISYNLFSLLGLPAQKRAAEAGIALADQRRLAAHAATVAQVHVAREQLVGAKRQFERADALWQLDDKITRQLASREQAKAGSKLERVAAQTTAIVSLLRRYQALAQLHAAQSKLQATLGVDPLPGSSDDMSLEQVAAQLRAQLGATPAVPAAPATP</sequence>
<dbReference type="EMBL" id="JABBFW010000002">
    <property type="protein sequence ID" value="NML14115.1"/>
    <property type="molecule type" value="Genomic_DNA"/>
</dbReference>
<comment type="similarity">
    <text evidence="2">Belongs to the outer membrane factor (OMF) (TC 1.B.17) family.</text>
</comment>
<accession>A0A848F609</accession>
<feature type="coiled-coil region" evidence="8">
    <location>
        <begin position="207"/>
        <end position="269"/>
    </location>
</feature>
<dbReference type="GO" id="GO:1990281">
    <property type="term" value="C:efflux pump complex"/>
    <property type="evidence" value="ECO:0007669"/>
    <property type="project" value="TreeGrafter"/>
</dbReference>
<comment type="caution">
    <text evidence="10">The sequence shown here is derived from an EMBL/GenBank/DDBJ whole genome shotgun (WGS) entry which is preliminary data.</text>
</comment>
<dbReference type="Proteomes" id="UP000574067">
    <property type="component" value="Unassembled WGS sequence"/>
</dbReference>
<proteinExistence type="inferred from homology"/>
<evidence type="ECO:0000256" key="7">
    <source>
        <dbReference type="ARBA" id="ARBA00023237"/>
    </source>
</evidence>
<reference evidence="10 11" key="1">
    <citation type="submission" date="2020-04" db="EMBL/GenBank/DDBJ databases">
        <title>Azohydromonas sp. isolated from soil.</title>
        <authorList>
            <person name="Dahal R.H."/>
        </authorList>
    </citation>
    <scope>NUCLEOTIDE SEQUENCE [LARGE SCALE GENOMIC DNA]</scope>
    <source>
        <strain evidence="10 11">G-1-1-14</strain>
    </source>
</reference>
<dbReference type="Pfam" id="PF02321">
    <property type="entry name" value="OEP"/>
    <property type="match status" value="1"/>
</dbReference>
<keyword evidence="6" id="KW-0472">Membrane</keyword>
<evidence type="ECO:0000313" key="11">
    <source>
        <dbReference type="Proteomes" id="UP000574067"/>
    </source>
</evidence>
<evidence type="ECO:0000313" key="10">
    <source>
        <dbReference type="EMBL" id="NML14115.1"/>
    </source>
</evidence>
<feature type="chain" id="PRO_5032421771" evidence="9">
    <location>
        <begin position="32"/>
        <end position="512"/>
    </location>
</feature>
<gene>
    <name evidence="10" type="ORF">HHL10_03855</name>
</gene>
<dbReference type="PROSITE" id="PS51257">
    <property type="entry name" value="PROKAR_LIPOPROTEIN"/>
    <property type="match status" value="1"/>
</dbReference>
<name>A0A848F609_9BURK</name>
<evidence type="ECO:0000256" key="2">
    <source>
        <dbReference type="ARBA" id="ARBA00007613"/>
    </source>
</evidence>
<keyword evidence="4" id="KW-1134">Transmembrane beta strand</keyword>
<keyword evidence="9" id="KW-0732">Signal</keyword>
<dbReference type="GO" id="GO:0009279">
    <property type="term" value="C:cell outer membrane"/>
    <property type="evidence" value="ECO:0007669"/>
    <property type="project" value="UniProtKB-SubCell"/>
</dbReference>
<comment type="subcellular location">
    <subcellularLocation>
        <location evidence="1">Cell outer membrane</location>
    </subcellularLocation>
</comment>
<evidence type="ECO:0000256" key="4">
    <source>
        <dbReference type="ARBA" id="ARBA00022452"/>
    </source>
</evidence>
<evidence type="ECO:0000256" key="3">
    <source>
        <dbReference type="ARBA" id="ARBA00022448"/>
    </source>
</evidence>
<evidence type="ECO:0000256" key="5">
    <source>
        <dbReference type="ARBA" id="ARBA00022692"/>
    </source>
</evidence>
<dbReference type="PANTHER" id="PTHR30026">
    <property type="entry name" value="OUTER MEMBRANE PROTEIN TOLC"/>
    <property type="match status" value="1"/>
</dbReference>
<evidence type="ECO:0000256" key="9">
    <source>
        <dbReference type="SAM" id="SignalP"/>
    </source>
</evidence>
<evidence type="ECO:0000256" key="1">
    <source>
        <dbReference type="ARBA" id="ARBA00004442"/>
    </source>
</evidence>
<dbReference type="SUPFAM" id="SSF56954">
    <property type="entry name" value="Outer membrane efflux proteins (OEP)"/>
    <property type="match status" value="1"/>
</dbReference>
<feature type="signal peptide" evidence="9">
    <location>
        <begin position="1"/>
        <end position="31"/>
    </location>
</feature>
<evidence type="ECO:0000256" key="6">
    <source>
        <dbReference type="ARBA" id="ARBA00023136"/>
    </source>
</evidence>
<organism evidence="10 11">
    <name type="scientific">Azohydromonas caseinilytica</name>
    <dbReference type="NCBI Taxonomy" id="2728836"/>
    <lineage>
        <taxon>Bacteria</taxon>
        <taxon>Pseudomonadati</taxon>
        <taxon>Pseudomonadota</taxon>
        <taxon>Betaproteobacteria</taxon>
        <taxon>Burkholderiales</taxon>
        <taxon>Sphaerotilaceae</taxon>
        <taxon>Azohydromonas</taxon>
    </lineage>
</organism>
<dbReference type="Gene3D" id="1.20.1600.10">
    <property type="entry name" value="Outer membrane efflux proteins (OEP)"/>
    <property type="match status" value="1"/>
</dbReference>
<evidence type="ECO:0000256" key="8">
    <source>
        <dbReference type="SAM" id="Coils"/>
    </source>
</evidence>
<dbReference type="PANTHER" id="PTHR30026:SF21">
    <property type="entry name" value="SLR1270 PROTEIN"/>
    <property type="match status" value="1"/>
</dbReference>
<dbReference type="InterPro" id="IPR003423">
    <property type="entry name" value="OMP_efflux"/>
</dbReference>
<keyword evidence="7" id="KW-0998">Cell outer membrane</keyword>
<dbReference type="AlphaFoldDB" id="A0A848F609"/>
<dbReference type="InterPro" id="IPR051906">
    <property type="entry name" value="TolC-like"/>
</dbReference>
<dbReference type="GO" id="GO:0015288">
    <property type="term" value="F:porin activity"/>
    <property type="evidence" value="ECO:0007669"/>
    <property type="project" value="TreeGrafter"/>
</dbReference>